<dbReference type="Gene3D" id="2.60.40.1220">
    <property type="match status" value="1"/>
</dbReference>
<evidence type="ECO:0000256" key="4">
    <source>
        <dbReference type="ARBA" id="ARBA00023008"/>
    </source>
</evidence>
<evidence type="ECO:0000313" key="9">
    <source>
        <dbReference type="EMBL" id="GLU50179.1"/>
    </source>
</evidence>
<organism evidence="9 10">
    <name type="scientific">Nocardiopsis ansamitocini</name>
    <dbReference type="NCBI Taxonomy" id="1670832"/>
    <lineage>
        <taxon>Bacteria</taxon>
        <taxon>Bacillati</taxon>
        <taxon>Actinomycetota</taxon>
        <taxon>Actinomycetes</taxon>
        <taxon>Streptosporangiales</taxon>
        <taxon>Nocardiopsidaceae</taxon>
        <taxon>Nocardiopsis</taxon>
    </lineage>
</organism>
<dbReference type="GO" id="GO:0005886">
    <property type="term" value="C:plasma membrane"/>
    <property type="evidence" value="ECO:0007669"/>
    <property type="project" value="TreeGrafter"/>
</dbReference>
<proteinExistence type="predicted"/>
<evidence type="ECO:0000256" key="3">
    <source>
        <dbReference type="ARBA" id="ARBA00022729"/>
    </source>
</evidence>
<dbReference type="RefSeq" id="WP_285761719.1">
    <property type="nucleotide sequence ID" value="NZ_BSQG01000012.1"/>
</dbReference>
<dbReference type="GO" id="GO:0046688">
    <property type="term" value="P:response to copper ion"/>
    <property type="evidence" value="ECO:0007669"/>
    <property type="project" value="InterPro"/>
</dbReference>
<feature type="chain" id="PRO_5040914886" description="CopC domain-containing protein" evidence="7">
    <location>
        <begin position="31"/>
        <end position="209"/>
    </location>
</feature>
<keyword evidence="2" id="KW-0479">Metal-binding</keyword>
<dbReference type="PANTHER" id="PTHR34820:SF4">
    <property type="entry name" value="INNER MEMBRANE PROTEIN YEBZ"/>
    <property type="match status" value="1"/>
</dbReference>
<evidence type="ECO:0000256" key="7">
    <source>
        <dbReference type="SAM" id="SignalP"/>
    </source>
</evidence>
<keyword evidence="10" id="KW-1185">Reference proteome</keyword>
<dbReference type="GO" id="GO:0005507">
    <property type="term" value="F:copper ion binding"/>
    <property type="evidence" value="ECO:0007669"/>
    <property type="project" value="InterPro"/>
</dbReference>
<feature type="domain" description="CopC" evidence="8">
    <location>
        <begin position="43"/>
        <end position="136"/>
    </location>
</feature>
<feature type="compositionally biased region" description="Low complexity" evidence="5">
    <location>
        <begin position="155"/>
        <end position="167"/>
    </location>
</feature>
<feature type="region of interest" description="Disordered" evidence="5">
    <location>
        <begin position="141"/>
        <end position="167"/>
    </location>
</feature>
<dbReference type="InterPro" id="IPR014756">
    <property type="entry name" value="Ig_E-set"/>
</dbReference>
<evidence type="ECO:0000256" key="2">
    <source>
        <dbReference type="ARBA" id="ARBA00022723"/>
    </source>
</evidence>
<reference evidence="9" key="1">
    <citation type="submission" date="2023-02" db="EMBL/GenBank/DDBJ databases">
        <title>Nocardiopsis ansamitocini NBRC 112285.</title>
        <authorList>
            <person name="Ichikawa N."/>
            <person name="Sato H."/>
            <person name="Tonouchi N."/>
        </authorList>
    </citation>
    <scope>NUCLEOTIDE SEQUENCE</scope>
    <source>
        <strain evidence="9">NBRC 112285</strain>
    </source>
</reference>
<dbReference type="AlphaFoldDB" id="A0A9W6UKN8"/>
<name>A0A9W6UKN8_9ACTN</name>
<keyword evidence="6" id="KW-0812">Transmembrane</keyword>
<comment type="caution">
    <text evidence="9">The sequence shown here is derived from an EMBL/GenBank/DDBJ whole genome shotgun (WGS) entry which is preliminary data.</text>
</comment>
<dbReference type="InterPro" id="IPR032694">
    <property type="entry name" value="CopC/D"/>
</dbReference>
<evidence type="ECO:0000256" key="6">
    <source>
        <dbReference type="SAM" id="Phobius"/>
    </source>
</evidence>
<comment type="subcellular location">
    <subcellularLocation>
        <location evidence="1">Cell envelope</location>
    </subcellularLocation>
</comment>
<evidence type="ECO:0000256" key="1">
    <source>
        <dbReference type="ARBA" id="ARBA00004196"/>
    </source>
</evidence>
<gene>
    <name evidence="9" type="ORF">Nans01_45300</name>
</gene>
<dbReference type="InterPro" id="IPR007348">
    <property type="entry name" value="CopC_dom"/>
</dbReference>
<protein>
    <recommendedName>
        <fullName evidence="8">CopC domain-containing protein</fullName>
    </recommendedName>
</protein>
<evidence type="ECO:0000259" key="8">
    <source>
        <dbReference type="Pfam" id="PF04234"/>
    </source>
</evidence>
<dbReference type="Pfam" id="PF04234">
    <property type="entry name" value="CopC"/>
    <property type="match status" value="1"/>
</dbReference>
<dbReference type="Proteomes" id="UP001165092">
    <property type="component" value="Unassembled WGS sequence"/>
</dbReference>
<evidence type="ECO:0000313" key="10">
    <source>
        <dbReference type="Proteomes" id="UP001165092"/>
    </source>
</evidence>
<sequence>MQKKKGSADSRRVRRSRALALMLAVPLAVAAVAAVGQAPASAHDRLISSTPGDGAELEDPPAEIVLTFNNTVMDIGAAVTVLDGDSQVVAEGEAEVEGPDVTQTVRAGLPDGGYGVRWRVISSDGHPISGSFTFTLGDHSAAPPALVPQEETGQATDPAPSADASAVDHPSALPRMLTPAVIGAGAGALLYFLAAKTSARRSRTTHPPA</sequence>
<feature type="transmembrane region" description="Helical" evidence="6">
    <location>
        <begin position="176"/>
        <end position="194"/>
    </location>
</feature>
<keyword evidence="4" id="KW-0186">Copper</keyword>
<dbReference type="GO" id="GO:0042597">
    <property type="term" value="C:periplasmic space"/>
    <property type="evidence" value="ECO:0007669"/>
    <property type="project" value="InterPro"/>
</dbReference>
<keyword evidence="6" id="KW-1133">Transmembrane helix</keyword>
<dbReference type="InterPro" id="IPR014755">
    <property type="entry name" value="Cu-Rt/internalin_Ig-like"/>
</dbReference>
<accession>A0A9W6UKN8</accession>
<dbReference type="EMBL" id="BSQG01000012">
    <property type="protein sequence ID" value="GLU50179.1"/>
    <property type="molecule type" value="Genomic_DNA"/>
</dbReference>
<dbReference type="SUPFAM" id="SSF81296">
    <property type="entry name" value="E set domains"/>
    <property type="match status" value="1"/>
</dbReference>
<feature type="signal peptide" evidence="7">
    <location>
        <begin position="1"/>
        <end position="30"/>
    </location>
</feature>
<evidence type="ECO:0000256" key="5">
    <source>
        <dbReference type="SAM" id="MobiDB-lite"/>
    </source>
</evidence>
<dbReference type="PANTHER" id="PTHR34820">
    <property type="entry name" value="INNER MEMBRANE PROTEIN YEBZ"/>
    <property type="match status" value="1"/>
</dbReference>
<dbReference type="GO" id="GO:0006825">
    <property type="term" value="P:copper ion transport"/>
    <property type="evidence" value="ECO:0007669"/>
    <property type="project" value="InterPro"/>
</dbReference>
<keyword evidence="3 7" id="KW-0732">Signal</keyword>
<keyword evidence="6" id="KW-0472">Membrane</keyword>
<dbReference type="GO" id="GO:0030313">
    <property type="term" value="C:cell envelope"/>
    <property type="evidence" value="ECO:0007669"/>
    <property type="project" value="UniProtKB-SubCell"/>
</dbReference>